<proteinExistence type="predicted"/>
<feature type="domain" description="HTH tetR-type" evidence="5">
    <location>
        <begin position="6"/>
        <end position="66"/>
    </location>
</feature>
<evidence type="ECO:0000256" key="1">
    <source>
        <dbReference type="ARBA" id="ARBA00023015"/>
    </source>
</evidence>
<reference evidence="6" key="1">
    <citation type="submission" date="2023-02" db="EMBL/GenBank/DDBJ databases">
        <title>Tahibacter soli sp. nov. isolated from soil.</title>
        <authorList>
            <person name="Baek J.H."/>
            <person name="Lee J.K."/>
            <person name="Choi D.G."/>
            <person name="Jeon C.O."/>
        </authorList>
    </citation>
    <scope>NUCLEOTIDE SEQUENCE</scope>
    <source>
        <strain evidence="6">BL</strain>
    </source>
</reference>
<sequence>MGRHRQYDPDEVLDAALDLFWRQGFEGTSIADITAATGVAAPGLYAAFGNKEALFFKALDRYQERWLASVACALAKPGARTAVEEFLRRNAKVLVEREHPGCMGINGAIACSAGAESVRLELVRRREGNEALLCQRLKRAKAEGDLPPDTTPEDLARYLQTVNQGMAVHAKGGATLKELNRVIDLALRFWPAG</sequence>
<dbReference type="RefSeq" id="WP_263544053.1">
    <property type="nucleotide sequence ID" value="NZ_JAOVZO020000018.1"/>
</dbReference>
<dbReference type="PROSITE" id="PS01081">
    <property type="entry name" value="HTH_TETR_1"/>
    <property type="match status" value="1"/>
</dbReference>
<dbReference type="SUPFAM" id="SSF46689">
    <property type="entry name" value="Homeodomain-like"/>
    <property type="match status" value="1"/>
</dbReference>
<keyword evidence="2 4" id="KW-0238">DNA-binding</keyword>
<dbReference type="EMBL" id="JAOVZO020000018">
    <property type="protein sequence ID" value="MDC8014490.1"/>
    <property type="molecule type" value="Genomic_DNA"/>
</dbReference>
<dbReference type="InterPro" id="IPR009057">
    <property type="entry name" value="Homeodomain-like_sf"/>
</dbReference>
<evidence type="ECO:0000256" key="3">
    <source>
        <dbReference type="ARBA" id="ARBA00023163"/>
    </source>
</evidence>
<dbReference type="InterPro" id="IPR036271">
    <property type="entry name" value="Tet_transcr_reg_TetR-rel_C_sf"/>
</dbReference>
<dbReference type="InterPro" id="IPR001647">
    <property type="entry name" value="HTH_TetR"/>
</dbReference>
<dbReference type="Gene3D" id="1.10.10.60">
    <property type="entry name" value="Homeodomain-like"/>
    <property type="match status" value="1"/>
</dbReference>
<comment type="caution">
    <text evidence="6">The sequence shown here is derived from an EMBL/GenBank/DDBJ whole genome shotgun (WGS) entry which is preliminary data.</text>
</comment>
<dbReference type="Pfam" id="PF00440">
    <property type="entry name" value="TetR_N"/>
    <property type="match status" value="1"/>
</dbReference>
<keyword evidence="3" id="KW-0804">Transcription</keyword>
<dbReference type="PROSITE" id="PS50977">
    <property type="entry name" value="HTH_TETR_2"/>
    <property type="match status" value="1"/>
</dbReference>
<dbReference type="SUPFAM" id="SSF48498">
    <property type="entry name" value="Tetracyclin repressor-like, C-terminal domain"/>
    <property type="match status" value="1"/>
</dbReference>
<organism evidence="6 7">
    <name type="scientific">Tahibacter soli</name>
    <dbReference type="NCBI Taxonomy" id="2983605"/>
    <lineage>
        <taxon>Bacteria</taxon>
        <taxon>Pseudomonadati</taxon>
        <taxon>Pseudomonadota</taxon>
        <taxon>Gammaproteobacteria</taxon>
        <taxon>Lysobacterales</taxon>
        <taxon>Rhodanobacteraceae</taxon>
        <taxon>Tahibacter</taxon>
    </lineage>
</organism>
<evidence type="ECO:0000256" key="2">
    <source>
        <dbReference type="ARBA" id="ARBA00023125"/>
    </source>
</evidence>
<dbReference type="Proteomes" id="UP001139971">
    <property type="component" value="Unassembled WGS sequence"/>
</dbReference>
<evidence type="ECO:0000313" key="7">
    <source>
        <dbReference type="Proteomes" id="UP001139971"/>
    </source>
</evidence>
<keyword evidence="7" id="KW-1185">Reference proteome</keyword>
<evidence type="ECO:0000313" key="6">
    <source>
        <dbReference type="EMBL" id="MDC8014490.1"/>
    </source>
</evidence>
<dbReference type="GO" id="GO:0003677">
    <property type="term" value="F:DNA binding"/>
    <property type="evidence" value="ECO:0007669"/>
    <property type="project" value="UniProtKB-UniRule"/>
</dbReference>
<name>A0A9X4BHR1_9GAMM</name>
<dbReference type="Pfam" id="PF16925">
    <property type="entry name" value="TetR_C_13"/>
    <property type="match status" value="1"/>
</dbReference>
<dbReference type="InterPro" id="IPR011075">
    <property type="entry name" value="TetR_C"/>
</dbReference>
<keyword evidence="1" id="KW-0805">Transcription regulation</keyword>
<dbReference type="PRINTS" id="PR00455">
    <property type="entry name" value="HTHTETR"/>
</dbReference>
<evidence type="ECO:0000259" key="5">
    <source>
        <dbReference type="PROSITE" id="PS50977"/>
    </source>
</evidence>
<dbReference type="AlphaFoldDB" id="A0A9X4BHR1"/>
<dbReference type="PANTHER" id="PTHR47506">
    <property type="entry name" value="TRANSCRIPTIONAL REGULATORY PROTEIN"/>
    <property type="match status" value="1"/>
</dbReference>
<gene>
    <name evidence="6" type="ORF">OD750_018250</name>
</gene>
<accession>A0A9X4BHR1</accession>
<protein>
    <submittedName>
        <fullName evidence="6">TetR/AcrR family transcriptional regulator</fullName>
    </submittedName>
</protein>
<feature type="DNA-binding region" description="H-T-H motif" evidence="4">
    <location>
        <begin position="29"/>
        <end position="48"/>
    </location>
</feature>
<dbReference type="PANTHER" id="PTHR47506:SF1">
    <property type="entry name" value="HTH-TYPE TRANSCRIPTIONAL REGULATOR YJDC"/>
    <property type="match status" value="1"/>
</dbReference>
<dbReference type="InterPro" id="IPR023772">
    <property type="entry name" value="DNA-bd_HTH_TetR-type_CS"/>
</dbReference>
<evidence type="ECO:0000256" key="4">
    <source>
        <dbReference type="PROSITE-ProRule" id="PRU00335"/>
    </source>
</evidence>
<dbReference type="Gene3D" id="1.10.357.10">
    <property type="entry name" value="Tetracycline Repressor, domain 2"/>
    <property type="match status" value="1"/>
</dbReference>